<dbReference type="Proteomes" id="UP000648257">
    <property type="component" value="Unassembled WGS sequence"/>
</dbReference>
<dbReference type="EMBL" id="JACOFW010000004">
    <property type="protein sequence ID" value="MBC3806857.1"/>
    <property type="molecule type" value="Genomic_DNA"/>
</dbReference>
<dbReference type="Gene3D" id="3.40.190.10">
    <property type="entry name" value="Periplasmic binding protein-like II"/>
    <property type="match status" value="2"/>
</dbReference>
<organism evidence="2 3">
    <name type="scientific">Undibacterium seohonense</name>
    <dbReference type="NCBI Taxonomy" id="1344950"/>
    <lineage>
        <taxon>Bacteria</taxon>
        <taxon>Pseudomonadati</taxon>
        <taxon>Pseudomonadota</taxon>
        <taxon>Betaproteobacteria</taxon>
        <taxon>Burkholderiales</taxon>
        <taxon>Oxalobacteraceae</taxon>
        <taxon>Undibacterium</taxon>
    </lineage>
</organism>
<keyword evidence="3" id="KW-1185">Reference proteome</keyword>
<accession>A0ABR6X1R7</accession>
<comment type="caution">
    <text evidence="2">The sequence shown here is derived from an EMBL/GenBank/DDBJ whole genome shotgun (WGS) entry which is preliminary data.</text>
</comment>
<dbReference type="PANTHER" id="PTHR35936:SF35">
    <property type="entry name" value="L-CYSTINE-BINDING PROTEIN TCYJ"/>
    <property type="match status" value="1"/>
</dbReference>
<dbReference type="RefSeq" id="WP_186921941.1">
    <property type="nucleotide sequence ID" value="NZ_JACOFW010000004.1"/>
</dbReference>
<dbReference type="SUPFAM" id="SSF53850">
    <property type="entry name" value="Periplasmic binding protein-like II"/>
    <property type="match status" value="1"/>
</dbReference>
<feature type="signal peptide" evidence="1">
    <location>
        <begin position="1"/>
        <end position="23"/>
    </location>
</feature>
<proteinExistence type="predicted"/>
<protein>
    <submittedName>
        <fullName evidence="2">Transporter substrate-binding domain-containing protein</fullName>
    </submittedName>
</protein>
<gene>
    <name evidence="2" type="ORF">H8K52_05780</name>
</gene>
<evidence type="ECO:0000313" key="3">
    <source>
        <dbReference type="Proteomes" id="UP000648257"/>
    </source>
</evidence>
<feature type="chain" id="PRO_5045249495" evidence="1">
    <location>
        <begin position="24"/>
        <end position="258"/>
    </location>
</feature>
<dbReference type="PANTHER" id="PTHR35936">
    <property type="entry name" value="MEMBRANE-BOUND LYTIC MUREIN TRANSGLYCOSYLASE F"/>
    <property type="match status" value="1"/>
</dbReference>
<evidence type="ECO:0000256" key="1">
    <source>
        <dbReference type="SAM" id="SignalP"/>
    </source>
</evidence>
<name>A0ABR6X1R7_9BURK</name>
<keyword evidence="1" id="KW-0732">Signal</keyword>
<sequence>MKLILQAIKIMLFSHLLVASAQAQTPLKFCFEDTPQSPWTMPDGSGLSIELLKRVEEILGERFELIAKPWKRCQEEVRLGVLDGYFGAAVSAERLHFSVYPSLRDGTVDLNAALNSVQTKLFMRAQSEVSWDGKKLQGVKQAIVVQRGYLIGNLLQKQGFKIHEVRNAEEALHRLSKGAADLAILREMDADYLSTREPGFKGGIQIHPLPFMDLPLYLAVNKNVFKQNPKRIQTIWSTIKSQRHSASYQQLVESTGAR</sequence>
<evidence type="ECO:0000313" key="2">
    <source>
        <dbReference type="EMBL" id="MBC3806857.1"/>
    </source>
</evidence>
<reference evidence="2 3" key="1">
    <citation type="submission" date="2020-08" db="EMBL/GenBank/DDBJ databases">
        <title>Novel species isolated from subtropical streams in China.</title>
        <authorList>
            <person name="Lu H."/>
        </authorList>
    </citation>
    <scope>NUCLEOTIDE SEQUENCE [LARGE SCALE GENOMIC DNA]</scope>
    <source>
        <strain evidence="2 3">KACC 16656</strain>
    </source>
</reference>